<organism evidence="1 2">
    <name type="scientific">Diploptera punctata</name>
    <name type="common">Pacific beetle cockroach</name>
    <dbReference type="NCBI Taxonomy" id="6984"/>
    <lineage>
        <taxon>Eukaryota</taxon>
        <taxon>Metazoa</taxon>
        <taxon>Ecdysozoa</taxon>
        <taxon>Arthropoda</taxon>
        <taxon>Hexapoda</taxon>
        <taxon>Insecta</taxon>
        <taxon>Pterygota</taxon>
        <taxon>Neoptera</taxon>
        <taxon>Polyneoptera</taxon>
        <taxon>Dictyoptera</taxon>
        <taxon>Blattodea</taxon>
        <taxon>Blaberoidea</taxon>
        <taxon>Blaberidae</taxon>
        <taxon>Diplopterinae</taxon>
        <taxon>Diploptera</taxon>
    </lineage>
</organism>
<evidence type="ECO:0000313" key="2">
    <source>
        <dbReference type="Proteomes" id="UP001233999"/>
    </source>
</evidence>
<evidence type="ECO:0000313" key="1">
    <source>
        <dbReference type="EMBL" id="KAJ9576800.1"/>
    </source>
</evidence>
<reference evidence="1" key="1">
    <citation type="journal article" date="2023" name="IScience">
        <title>Live-bearing cockroach genome reveals convergent evolutionary mechanisms linked to viviparity in insects and beyond.</title>
        <authorList>
            <person name="Fouks B."/>
            <person name="Harrison M.C."/>
            <person name="Mikhailova A.A."/>
            <person name="Marchal E."/>
            <person name="English S."/>
            <person name="Carruthers M."/>
            <person name="Jennings E.C."/>
            <person name="Chiamaka E.L."/>
            <person name="Frigard R.A."/>
            <person name="Pippel M."/>
            <person name="Attardo G.M."/>
            <person name="Benoit J.B."/>
            <person name="Bornberg-Bauer E."/>
            <person name="Tobe S.S."/>
        </authorList>
    </citation>
    <scope>NUCLEOTIDE SEQUENCE</scope>
    <source>
        <strain evidence="1">Stay&amp;Tobe</strain>
    </source>
</reference>
<name>A0AAD7Z9X1_DIPPU</name>
<gene>
    <name evidence="1" type="ORF">L9F63_006641</name>
</gene>
<reference evidence="1" key="2">
    <citation type="submission" date="2023-05" db="EMBL/GenBank/DDBJ databases">
        <authorList>
            <person name="Fouks B."/>
        </authorList>
    </citation>
    <scope>NUCLEOTIDE SEQUENCE</scope>
    <source>
        <strain evidence="1">Stay&amp;Tobe</strain>
        <tissue evidence="1">Testes</tissue>
    </source>
</reference>
<dbReference type="EMBL" id="JASPKZ010009391">
    <property type="protein sequence ID" value="KAJ9576800.1"/>
    <property type="molecule type" value="Genomic_DNA"/>
</dbReference>
<comment type="caution">
    <text evidence="1">The sequence shown here is derived from an EMBL/GenBank/DDBJ whole genome shotgun (WGS) entry which is preliminary data.</text>
</comment>
<dbReference type="Proteomes" id="UP001233999">
    <property type="component" value="Unassembled WGS sequence"/>
</dbReference>
<sequence length="61" mass="6496">RCGLVLNCVTFGGSAESGGPSAYTHFRFTARLSIYAIFLAQCSVSDSHQPHASTPQRIPAL</sequence>
<keyword evidence="2" id="KW-1185">Reference proteome</keyword>
<feature type="non-terminal residue" evidence="1">
    <location>
        <position position="61"/>
    </location>
</feature>
<feature type="non-terminal residue" evidence="1">
    <location>
        <position position="1"/>
    </location>
</feature>
<protein>
    <submittedName>
        <fullName evidence="1">Uncharacterized protein</fullName>
    </submittedName>
</protein>
<proteinExistence type="predicted"/>
<dbReference type="AlphaFoldDB" id="A0AAD7Z9X1"/>
<accession>A0AAD7Z9X1</accession>